<dbReference type="Gene3D" id="2.40.10.10">
    <property type="entry name" value="Trypsin-like serine proteases"/>
    <property type="match status" value="2"/>
</dbReference>
<dbReference type="PANTHER" id="PTHR13966">
    <property type="entry name" value="ENDONUCLEASE RELATED"/>
    <property type="match status" value="1"/>
</dbReference>
<proteinExistence type="predicted"/>
<reference evidence="6" key="1">
    <citation type="submission" date="2016-08" db="EMBL/GenBank/DDBJ databases">
        <authorList>
            <person name="Varghese N."/>
            <person name="Submissions Spin"/>
        </authorList>
    </citation>
    <scope>NUCLEOTIDE SEQUENCE [LARGE SCALE GENOMIC DNA]</scope>
    <source>
        <strain evidence="6">ERR11</strain>
    </source>
</reference>
<organism evidence="5 6">
    <name type="scientific">Bradyrhizobium shewense</name>
    <dbReference type="NCBI Taxonomy" id="1761772"/>
    <lineage>
        <taxon>Bacteria</taxon>
        <taxon>Pseudomonadati</taxon>
        <taxon>Pseudomonadota</taxon>
        <taxon>Alphaproteobacteria</taxon>
        <taxon>Hyphomicrobiales</taxon>
        <taxon>Nitrobacteraceae</taxon>
        <taxon>Bradyrhizobium</taxon>
    </lineage>
</organism>
<keyword evidence="2" id="KW-0479">Metal-binding</keyword>
<dbReference type="GO" id="GO:0003676">
    <property type="term" value="F:nucleic acid binding"/>
    <property type="evidence" value="ECO:0007669"/>
    <property type="project" value="InterPro"/>
</dbReference>
<evidence type="ECO:0000256" key="2">
    <source>
        <dbReference type="PIRSR" id="PIRSR640255-2"/>
    </source>
</evidence>
<protein>
    <submittedName>
        <fullName evidence="5">Endonuclease G</fullName>
    </submittedName>
</protein>
<dbReference type="Pfam" id="PF01223">
    <property type="entry name" value="Endonuclease_NS"/>
    <property type="match status" value="1"/>
</dbReference>
<dbReference type="SMART" id="SM00477">
    <property type="entry name" value="NUC"/>
    <property type="match status" value="1"/>
</dbReference>
<evidence type="ECO:0000259" key="3">
    <source>
        <dbReference type="SMART" id="SM00477"/>
    </source>
</evidence>
<feature type="domain" description="DNA/RNA non-specific endonuclease/pyrophosphatase/phosphodiesterase" evidence="4">
    <location>
        <begin position="491"/>
        <end position="734"/>
    </location>
</feature>
<dbReference type="InterPro" id="IPR040255">
    <property type="entry name" value="Non-specific_endonuclease"/>
</dbReference>
<dbReference type="Pfam" id="PF13365">
    <property type="entry name" value="Trypsin_2"/>
    <property type="match status" value="1"/>
</dbReference>
<keyword evidence="5" id="KW-0255">Endonuclease</keyword>
<dbReference type="InterPro" id="IPR001604">
    <property type="entry name" value="Endo_G_ENPP1-like_dom"/>
</dbReference>
<keyword evidence="6" id="KW-1185">Reference proteome</keyword>
<dbReference type="SUPFAM" id="SSF50494">
    <property type="entry name" value="Trypsin-like serine proteases"/>
    <property type="match status" value="1"/>
</dbReference>
<dbReference type="InterPro" id="IPR043504">
    <property type="entry name" value="Peptidase_S1_PA_chymotrypsin"/>
</dbReference>
<dbReference type="SMART" id="SM00892">
    <property type="entry name" value="Endonuclease_NS"/>
    <property type="match status" value="1"/>
</dbReference>
<sequence>MADKLDHSAFLRHLARGQDLTGLINDRMLEREEGVRAATADTESAAMPPDVRGAFEAAARGEPLSPAQQFATEAIILPELRPAIDVINDSYGQVTHPLWTKLSNNAGIKARLETAIKSVGRIELPNGPLPYAGTGFVVGQRQIMTNRHVAEIFTRGLGDRSLVFKPGLNAGFDLKRERGGGQGVMLTATRVLMIHPFWDCAVIEVDGLPATAQPLTLSAIPAPELRDREVAVIGYPAFDPRNPAAVQDDLFGGVFRVKRLQPGLLSSVSDTASFGKMVPAVVHDASTLGGNSGSCLVELTTGQVLGLHFGGAYRDRNYAVPASALGADPRVRAFGLKFDGPPPTTDPAWASWWQRAEESEAIVPDRLAPAPQAKPKPATVAVSDNQGGQGGAVVSTAADGSVNLTIPLHVTVRLGGAPPIAAETVSTEAATTEITEKMVMPFRDEDFSHRPGYDETFLKQDGDRDPIVVPMPTVKDDSVVAKTKQGKDRLDYQNFSIKIHAERRLALFTASNVTAESALKRPDKRKKYTRAALSGLGENDQEQWFLDPRLDDELQIADYFYTRDDGAFDKGHIVRRDDVAWGETYDDLRRANGDTYHVTNCSPQVAPFNRSAMGVDNWGDFENTVLTQAASERLCVFAGPVLDPDDDTFLGRDAPRSRIRVKIPSRFWKVVVARVEDGLAAFAVMLEQNLSKMPKAPPEGEEFVMPDEFLKSVVPLKDIEDWTGLTFATELHQVDQYDTIRGGEAAARSGARRGRVRKR</sequence>
<dbReference type="Proteomes" id="UP000199184">
    <property type="component" value="Unassembled WGS sequence"/>
</dbReference>
<dbReference type="InterPro" id="IPR044925">
    <property type="entry name" value="His-Me_finger_sf"/>
</dbReference>
<dbReference type="InterPro" id="IPR044929">
    <property type="entry name" value="DNA/RNA_non-sp_Endonuclease_sf"/>
</dbReference>
<feature type="binding site" evidence="2">
    <location>
        <position position="609"/>
    </location>
    <ligand>
        <name>Mg(2+)</name>
        <dbReference type="ChEBI" id="CHEBI:18420"/>
        <note>catalytic</note>
    </ligand>
</feature>
<dbReference type="EMBL" id="FMAI01000053">
    <property type="protein sequence ID" value="SCB55766.1"/>
    <property type="molecule type" value="Genomic_DNA"/>
</dbReference>
<dbReference type="RefSeq" id="WP_091967486.1">
    <property type="nucleotide sequence ID" value="NZ_FMAI01000053.1"/>
</dbReference>
<feature type="domain" description="ENPP1-3/EXOG-like endonuclease/phosphodiesterase" evidence="3">
    <location>
        <begin position="492"/>
        <end position="734"/>
    </location>
</feature>
<dbReference type="GO" id="GO:0004519">
    <property type="term" value="F:endonuclease activity"/>
    <property type="evidence" value="ECO:0007669"/>
    <property type="project" value="UniProtKB-KW"/>
</dbReference>
<gene>
    <name evidence="5" type="ORF">GA0061098_10539</name>
</gene>
<accession>A0A1C3XUR9</accession>
<dbReference type="GO" id="GO:0046872">
    <property type="term" value="F:metal ion binding"/>
    <property type="evidence" value="ECO:0007669"/>
    <property type="project" value="UniProtKB-KW"/>
</dbReference>
<dbReference type="Gene3D" id="3.40.570.10">
    <property type="entry name" value="Extracellular Endonuclease, subunit A"/>
    <property type="match status" value="1"/>
</dbReference>
<dbReference type="InterPro" id="IPR009003">
    <property type="entry name" value="Peptidase_S1_PA"/>
</dbReference>
<dbReference type="AlphaFoldDB" id="A0A1C3XUR9"/>
<keyword evidence="5" id="KW-0540">Nuclease</keyword>
<evidence type="ECO:0000256" key="1">
    <source>
        <dbReference type="PIRSR" id="PIRSR640255-1"/>
    </source>
</evidence>
<evidence type="ECO:0000313" key="6">
    <source>
        <dbReference type="Proteomes" id="UP000199184"/>
    </source>
</evidence>
<name>A0A1C3XUR9_9BRAD</name>
<evidence type="ECO:0000259" key="4">
    <source>
        <dbReference type="SMART" id="SM00892"/>
    </source>
</evidence>
<dbReference type="SUPFAM" id="SSF54060">
    <property type="entry name" value="His-Me finger endonucleases"/>
    <property type="match status" value="1"/>
</dbReference>
<keyword evidence="5" id="KW-0378">Hydrolase</keyword>
<dbReference type="PANTHER" id="PTHR13966:SF5">
    <property type="entry name" value="ENDONUCLEASE G, MITOCHONDRIAL"/>
    <property type="match status" value="1"/>
</dbReference>
<evidence type="ECO:0000313" key="5">
    <source>
        <dbReference type="EMBL" id="SCB55766.1"/>
    </source>
</evidence>
<dbReference type="InterPro" id="IPR020821">
    <property type="entry name" value="ENPP1-3/EXOG-like_nuc-like"/>
</dbReference>
<feature type="active site" description="Proton acceptor" evidence="1">
    <location>
        <position position="572"/>
    </location>
</feature>
<dbReference type="GO" id="GO:0016787">
    <property type="term" value="F:hydrolase activity"/>
    <property type="evidence" value="ECO:0007669"/>
    <property type="project" value="InterPro"/>
</dbReference>